<evidence type="ECO:0008006" key="3">
    <source>
        <dbReference type="Google" id="ProtNLM"/>
    </source>
</evidence>
<evidence type="ECO:0000313" key="2">
    <source>
        <dbReference type="Proteomes" id="UP000521868"/>
    </source>
</evidence>
<dbReference type="EMBL" id="VTOX01000003">
    <property type="protein sequence ID" value="NKE66557.1"/>
    <property type="molecule type" value="Genomic_DNA"/>
</dbReference>
<keyword evidence="2" id="KW-1185">Reference proteome</keyword>
<name>A0A7X6DG55_9BURK</name>
<dbReference type="AlphaFoldDB" id="A0A7X6DG55"/>
<protein>
    <recommendedName>
        <fullName evidence="3">Formylmethanofuran dehydrogenase subunit E domain-containing protein</fullName>
    </recommendedName>
</protein>
<comment type="caution">
    <text evidence="1">The sequence shown here is derived from an EMBL/GenBank/DDBJ whole genome shotgun (WGS) entry which is preliminary data.</text>
</comment>
<sequence>MHAAAFPEFFAAAPRIRLRDPLADFLGASADGVLEYTYADVVKLAGHSCPTVASAYLMVRAALYALFPGTVPERGAVRVDMPQPAHEGVSGVMGNVIAFVTGAAGEGGFHGIGSRFDRRDLLSYGASNLGDQVRFARGDTGAAVGVQARAERVPGDPRIRALIPRCLAGVATPDEAQLFRSLWQDRVRRLLTEHADDPEVIVVTAAD</sequence>
<proteinExistence type="predicted"/>
<accession>A0A7X6DG55</accession>
<evidence type="ECO:0000313" key="1">
    <source>
        <dbReference type="EMBL" id="NKE66557.1"/>
    </source>
</evidence>
<gene>
    <name evidence="1" type="ORF">RAMLITH_12050</name>
</gene>
<reference evidence="1 2" key="1">
    <citation type="journal article" date="2020" name="Nature">
        <title>Bacterial chemolithoautotrophy via manganese oxidation.</title>
        <authorList>
            <person name="Yu H."/>
            <person name="Leadbetter J.R."/>
        </authorList>
    </citation>
    <scope>NUCLEOTIDE SEQUENCE [LARGE SCALE GENOMIC DNA]</scope>
    <source>
        <strain evidence="1 2">RBP-1</strain>
    </source>
</reference>
<organism evidence="1 2">
    <name type="scientific">Ramlibacter lithotrophicus</name>
    <dbReference type="NCBI Taxonomy" id="2606681"/>
    <lineage>
        <taxon>Bacteria</taxon>
        <taxon>Pseudomonadati</taxon>
        <taxon>Pseudomonadota</taxon>
        <taxon>Betaproteobacteria</taxon>
        <taxon>Burkholderiales</taxon>
        <taxon>Comamonadaceae</taxon>
        <taxon>Ramlibacter</taxon>
    </lineage>
</organism>
<dbReference type="Proteomes" id="UP000521868">
    <property type="component" value="Unassembled WGS sequence"/>
</dbReference>
<dbReference type="RefSeq" id="WP_168107658.1">
    <property type="nucleotide sequence ID" value="NZ_VTOX01000003.1"/>
</dbReference>